<dbReference type="EMBL" id="JAFBBU010000001">
    <property type="protein sequence ID" value="MBM7473023.1"/>
    <property type="molecule type" value="Genomic_DNA"/>
</dbReference>
<evidence type="ECO:0000313" key="4">
    <source>
        <dbReference type="Proteomes" id="UP000776164"/>
    </source>
</evidence>
<dbReference type="InterPro" id="IPR002347">
    <property type="entry name" value="SDR_fam"/>
</dbReference>
<dbReference type="Pfam" id="PF00106">
    <property type="entry name" value="adh_short"/>
    <property type="match status" value="1"/>
</dbReference>
<dbReference type="Proteomes" id="UP000776164">
    <property type="component" value="Unassembled WGS sequence"/>
</dbReference>
<evidence type="ECO:0000313" key="3">
    <source>
        <dbReference type="EMBL" id="MBM7473023.1"/>
    </source>
</evidence>
<keyword evidence="4" id="KW-1185">Reference proteome</keyword>
<evidence type="ECO:0000256" key="2">
    <source>
        <dbReference type="ARBA" id="ARBA00023002"/>
    </source>
</evidence>
<proteinExistence type="inferred from homology"/>
<accession>A0ABS2L7G1</accession>
<comment type="caution">
    <text evidence="3">The sequence shown here is derived from an EMBL/GenBank/DDBJ whole genome shotgun (WGS) entry which is preliminary data.</text>
</comment>
<dbReference type="SUPFAM" id="SSF51735">
    <property type="entry name" value="NAD(P)-binding Rossmann-fold domains"/>
    <property type="match status" value="1"/>
</dbReference>
<organism evidence="3 4">
    <name type="scientific">Subtercola frigoramans</name>
    <dbReference type="NCBI Taxonomy" id="120298"/>
    <lineage>
        <taxon>Bacteria</taxon>
        <taxon>Bacillati</taxon>
        <taxon>Actinomycetota</taxon>
        <taxon>Actinomycetes</taxon>
        <taxon>Micrococcales</taxon>
        <taxon>Microbacteriaceae</taxon>
        <taxon>Subtercola</taxon>
    </lineage>
</organism>
<evidence type="ECO:0000256" key="1">
    <source>
        <dbReference type="ARBA" id="ARBA00006484"/>
    </source>
</evidence>
<name>A0ABS2L7G1_9MICO</name>
<keyword evidence="2" id="KW-0560">Oxidoreductase</keyword>
<sequence length="255" mass="26384">MTGTLTGPLSGRVAFVAGGSGPVGRAISRTLSGMGASVAVHYRSSASAAHEFAETLDSPSIAVGARFDDRAEVDAAFTAVESALGPVTILVNAAHTPSPVTAFAEVTDSQLDAQFDSTRGHVVLAQRALPGMRRAGWGRVVYLSGALMTRPYAGFSAYAAAKSAASTFTRYIALEEGVNGITATVVALGRVIDPDDDEPLDEAHQQFAERLLDRMALSEFPCVDDVAGVVSLAVGPHSTHLTGQTLWVTGGEPIA</sequence>
<protein>
    <submittedName>
        <fullName evidence="3">NAD(P)-dependent dehydrogenase (Short-subunit alcohol dehydrogenase family)</fullName>
    </submittedName>
</protein>
<dbReference type="InterPro" id="IPR036291">
    <property type="entry name" value="NAD(P)-bd_dom_sf"/>
</dbReference>
<comment type="similarity">
    <text evidence="1">Belongs to the short-chain dehydrogenases/reductases (SDR) family.</text>
</comment>
<reference evidence="3 4" key="1">
    <citation type="submission" date="2021-01" db="EMBL/GenBank/DDBJ databases">
        <title>Sequencing the genomes of 1000 actinobacteria strains.</title>
        <authorList>
            <person name="Klenk H.-P."/>
        </authorList>
    </citation>
    <scope>NUCLEOTIDE SEQUENCE [LARGE SCALE GENOMIC DNA]</scope>
    <source>
        <strain evidence="3 4">DSM 13057</strain>
    </source>
</reference>
<dbReference type="PRINTS" id="PR00081">
    <property type="entry name" value="GDHRDH"/>
</dbReference>
<dbReference type="Gene3D" id="3.40.50.720">
    <property type="entry name" value="NAD(P)-binding Rossmann-like Domain"/>
    <property type="match status" value="1"/>
</dbReference>
<gene>
    <name evidence="3" type="ORF">JOE66_002657</name>
</gene>
<dbReference type="RefSeq" id="WP_205110174.1">
    <property type="nucleotide sequence ID" value="NZ_BAAAHT010000003.1"/>
</dbReference>
<dbReference type="PANTHER" id="PTHR48107:SF7">
    <property type="entry name" value="RE15974P"/>
    <property type="match status" value="1"/>
</dbReference>
<dbReference type="PANTHER" id="PTHR48107">
    <property type="entry name" value="NADPH-DEPENDENT ALDEHYDE REDUCTASE-LIKE PROTEIN, CHLOROPLASTIC-RELATED"/>
    <property type="match status" value="1"/>
</dbReference>